<sequence length="327" mass="35890">MKAIVFTKYGSPEVLELKEVPKPTPAAHEVLIKIHATAVNDYDWSMIRGKPYPYRLMFGLLKPKRQIPGMELAGVVEGLGVNATSFKVGDEVYGDISECGFGSFAEYICIDEKALIRKPENMSFEEAAAIPHAAMLAMQGLVDIGKIRNGAKVLINGAGGGVGTFGLQLAKLYDAEVTGVDTGEKLEMMKSIGFDHILDYKQEDFTKNGQRYDLILDAKTNRSTFAYARSLKPNGTYATVGGTLPRLLQALCLRPWISRFHKKNIYIVALKPNKNLSYINELFATGKVKCVIDKPFTLDEAAEAIQRFGEGKHTGKVVVSVQHAPTA</sequence>
<keyword evidence="3" id="KW-1185">Reference proteome</keyword>
<dbReference type="RefSeq" id="WP_346756596.1">
    <property type="nucleotide sequence ID" value="NZ_JAUJEB010000001.1"/>
</dbReference>
<dbReference type="Pfam" id="PF13602">
    <property type="entry name" value="ADH_zinc_N_2"/>
    <property type="match status" value="1"/>
</dbReference>
<gene>
    <name evidence="2" type="ORF">QQ020_04340</name>
</gene>
<evidence type="ECO:0000259" key="1">
    <source>
        <dbReference type="SMART" id="SM00829"/>
    </source>
</evidence>
<dbReference type="PANTHER" id="PTHR44013">
    <property type="entry name" value="ZINC-TYPE ALCOHOL DEHYDROGENASE-LIKE PROTEIN C16A3.02C"/>
    <property type="match status" value="1"/>
</dbReference>
<dbReference type="SUPFAM" id="SSF51735">
    <property type="entry name" value="NAD(P)-binding Rossmann-fold domains"/>
    <property type="match status" value="1"/>
</dbReference>
<feature type="domain" description="Enoyl reductase (ER)" evidence="1">
    <location>
        <begin position="10"/>
        <end position="319"/>
    </location>
</feature>
<proteinExistence type="predicted"/>
<evidence type="ECO:0000313" key="3">
    <source>
        <dbReference type="Proteomes" id="UP001172083"/>
    </source>
</evidence>
<dbReference type="Gene3D" id="3.90.180.10">
    <property type="entry name" value="Medium-chain alcohol dehydrogenases, catalytic domain"/>
    <property type="match status" value="1"/>
</dbReference>
<name>A0ABT8L1X5_9BACT</name>
<dbReference type="PANTHER" id="PTHR44013:SF1">
    <property type="entry name" value="ZINC-TYPE ALCOHOL DEHYDROGENASE-LIKE PROTEIN C16A3.02C"/>
    <property type="match status" value="1"/>
</dbReference>
<dbReference type="InterPro" id="IPR013154">
    <property type="entry name" value="ADH-like_N"/>
</dbReference>
<dbReference type="Gene3D" id="3.40.50.720">
    <property type="entry name" value="NAD(P)-binding Rossmann-like Domain"/>
    <property type="match status" value="1"/>
</dbReference>
<reference evidence="2" key="1">
    <citation type="submission" date="2023-06" db="EMBL/GenBank/DDBJ databases">
        <title>Genomic of Agaribacillus aureum.</title>
        <authorList>
            <person name="Wang G."/>
        </authorList>
    </citation>
    <scope>NUCLEOTIDE SEQUENCE</scope>
    <source>
        <strain evidence="2">BMA12</strain>
    </source>
</reference>
<dbReference type="InterPro" id="IPR052733">
    <property type="entry name" value="Chloroplast_QOR"/>
</dbReference>
<protein>
    <submittedName>
        <fullName evidence="2">NAD(P)-dependent alcohol dehydrogenase</fullName>
    </submittedName>
</protein>
<dbReference type="Pfam" id="PF08240">
    <property type="entry name" value="ADH_N"/>
    <property type="match status" value="1"/>
</dbReference>
<organism evidence="2 3">
    <name type="scientific">Agaribacillus aureus</name>
    <dbReference type="NCBI Taxonomy" id="3051825"/>
    <lineage>
        <taxon>Bacteria</taxon>
        <taxon>Pseudomonadati</taxon>
        <taxon>Bacteroidota</taxon>
        <taxon>Cytophagia</taxon>
        <taxon>Cytophagales</taxon>
        <taxon>Splendidivirgaceae</taxon>
        <taxon>Agaribacillus</taxon>
    </lineage>
</organism>
<dbReference type="InterPro" id="IPR036291">
    <property type="entry name" value="NAD(P)-bd_dom_sf"/>
</dbReference>
<dbReference type="InterPro" id="IPR020843">
    <property type="entry name" value="ER"/>
</dbReference>
<dbReference type="EMBL" id="JAUJEB010000001">
    <property type="protein sequence ID" value="MDN5211261.1"/>
    <property type="molecule type" value="Genomic_DNA"/>
</dbReference>
<dbReference type="CDD" id="cd08267">
    <property type="entry name" value="MDR1"/>
    <property type="match status" value="1"/>
</dbReference>
<dbReference type="SMART" id="SM00829">
    <property type="entry name" value="PKS_ER"/>
    <property type="match status" value="1"/>
</dbReference>
<dbReference type="Proteomes" id="UP001172083">
    <property type="component" value="Unassembled WGS sequence"/>
</dbReference>
<comment type="caution">
    <text evidence="2">The sequence shown here is derived from an EMBL/GenBank/DDBJ whole genome shotgun (WGS) entry which is preliminary data.</text>
</comment>
<accession>A0ABT8L1X5</accession>
<evidence type="ECO:0000313" key="2">
    <source>
        <dbReference type="EMBL" id="MDN5211261.1"/>
    </source>
</evidence>
<dbReference type="SUPFAM" id="SSF50129">
    <property type="entry name" value="GroES-like"/>
    <property type="match status" value="1"/>
</dbReference>
<dbReference type="InterPro" id="IPR011032">
    <property type="entry name" value="GroES-like_sf"/>
</dbReference>